<sequence>MPPPRAEYTTTSLAPSVSCEGASIVIDVAEFSVTLAHCPPTVTPGNVLPKFEPVIVMTSPPDLPVVEGETVDTTGLGDPAAVMFIVRGVSGAPALVDGKIDTSAPVTALTCAGTIA</sequence>
<reference evidence="1" key="1">
    <citation type="submission" date="2020-05" db="EMBL/GenBank/DDBJ databases">
        <authorList>
            <person name="Chiriac C."/>
            <person name="Salcher M."/>
            <person name="Ghai R."/>
            <person name="Kavagutti S V."/>
        </authorList>
    </citation>
    <scope>NUCLEOTIDE SEQUENCE</scope>
</reference>
<protein>
    <submittedName>
        <fullName evidence="1">Unannotated protein</fullName>
    </submittedName>
</protein>
<dbReference type="EMBL" id="CAESAJ010000028">
    <property type="protein sequence ID" value="CAB4334093.1"/>
    <property type="molecule type" value="Genomic_DNA"/>
</dbReference>
<name>A0A6J5Z2X8_9ZZZZ</name>
<dbReference type="AlphaFoldDB" id="A0A6J5Z2X8"/>
<proteinExistence type="predicted"/>
<accession>A0A6J5Z2X8</accession>
<gene>
    <name evidence="1" type="ORF">UFOPK3770_00430</name>
</gene>
<organism evidence="1">
    <name type="scientific">freshwater metagenome</name>
    <dbReference type="NCBI Taxonomy" id="449393"/>
    <lineage>
        <taxon>unclassified sequences</taxon>
        <taxon>metagenomes</taxon>
        <taxon>ecological metagenomes</taxon>
    </lineage>
</organism>
<evidence type="ECO:0000313" key="1">
    <source>
        <dbReference type="EMBL" id="CAB4334093.1"/>
    </source>
</evidence>